<accession>A0A7W7VLD4</accession>
<dbReference type="Proteomes" id="UP000552644">
    <property type="component" value="Unassembled WGS sequence"/>
</dbReference>
<evidence type="ECO:0000259" key="3">
    <source>
        <dbReference type="PROSITE" id="PS50977"/>
    </source>
</evidence>
<protein>
    <submittedName>
        <fullName evidence="4">AcrR family transcriptional regulator</fullName>
    </submittedName>
</protein>
<evidence type="ECO:0000313" key="5">
    <source>
        <dbReference type="Proteomes" id="UP000552644"/>
    </source>
</evidence>
<dbReference type="AlphaFoldDB" id="A0A7W7VLD4"/>
<evidence type="ECO:0000313" key="4">
    <source>
        <dbReference type="EMBL" id="MBB4914562.1"/>
    </source>
</evidence>
<keyword evidence="1 2" id="KW-0238">DNA-binding</keyword>
<reference evidence="4 5" key="1">
    <citation type="submission" date="2020-08" db="EMBL/GenBank/DDBJ databases">
        <title>Genomic Encyclopedia of Type Strains, Phase III (KMG-III): the genomes of soil and plant-associated and newly described type strains.</title>
        <authorList>
            <person name="Whitman W."/>
        </authorList>
    </citation>
    <scope>NUCLEOTIDE SEQUENCE [LARGE SCALE GENOMIC DNA]</scope>
    <source>
        <strain evidence="4 5">CECT 8840</strain>
    </source>
</reference>
<dbReference type="GO" id="GO:0003700">
    <property type="term" value="F:DNA-binding transcription factor activity"/>
    <property type="evidence" value="ECO:0007669"/>
    <property type="project" value="TreeGrafter"/>
</dbReference>
<keyword evidence="5" id="KW-1185">Reference proteome</keyword>
<organism evidence="4 5">
    <name type="scientific">Streptosporangium saharense</name>
    <dbReference type="NCBI Taxonomy" id="1706840"/>
    <lineage>
        <taxon>Bacteria</taxon>
        <taxon>Bacillati</taxon>
        <taxon>Actinomycetota</taxon>
        <taxon>Actinomycetes</taxon>
        <taxon>Streptosporangiales</taxon>
        <taxon>Streptosporangiaceae</taxon>
        <taxon>Streptosporangium</taxon>
    </lineage>
</organism>
<feature type="domain" description="HTH tetR-type" evidence="3">
    <location>
        <begin position="16"/>
        <end position="76"/>
    </location>
</feature>
<dbReference type="SUPFAM" id="SSF46689">
    <property type="entry name" value="Homeodomain-like"/>
    <property type="match status" value="1"/>
</dbReference>
<dbReference type="PANTHER" id="PTHR30055">
    <property type="entry name" value="HTH-TYPE TRANSCRIPTIONAL REGULATOR RUTR"/>
    <property type="match status" value="1"/>
</dbReference>
<comment type="caution">
    <text evidence="4">The sequence shown here is derived from an EMBL/GenBank/DDBJ whole genome shotgun (WGS) entry which is preliminary data.</text>
</comment>
<feature type="DNA-binding region" description="H-T-H motif" evidence="2">
    <location>
        <begin position="39"/>
        <end position="58"/>
    </location>
</feature>
<evidence type="ECO:0000256" key="2">
    <source>
        <dbReference type="PROSITE-ProRule" id="PRU00335"/>
    </source>
</evidence>
<evidence type="ECO:0000256" key="1">
    <source>
        <dbReference type="ARBA" id="ARBA00023125"/>
    </source>
</evidence>
<dbReference type="RefSeq" id="WP_184713202.1">
    <property type="nucleotide sequence ID" value="NZ_JACHJP010000001.1"/>
</dbReference>
<dbReference type="PANTHER" id="PTHR30055:SF226">
    <property type="entry name" value="HTH-TYPE TRANSCRIPTIONAL REGULATOR PKSA"/>
    <property type="match status" value="1"/>
</dbReference>
<dbReference type="Pfam" id="PF00440">
    <property type="entry name" value="TetR_N"/>
    <property type="match status" value="1"/>
</dbReference>
<dbReference type="InterPro" id="IPR036271">
    <property type="entry name" value="Tet_transcr_reg_TetR-rel_C_sf"/>
</dbReference>
<gene>
    <name evidence="4" type="ORF">FHS44_001634</name>
</gene>
<dbReference type="InterPro" id="IPR050109">
    <property type="entry name" value="HTH-type_TetR-like_transc_reg"/>
</dbReference>
<proteinExistence type="predicted"/>
<dbReference type="PROSITE" id="PS50977">
    <property type="entry name" value="HTH_TETR_2"/>
    <property type="match status" value="1"/>
</dbReference>
<dbReference type="Gene3D" id="1.10.357.10">
    <property type="entry name" value="Tetracycline Repressor, domain 2"/>
    <property type="match status" value="1"/>
</dbReference>
<dbReference type="SUPFAM" id="SSF48498">
    <property type="entry name" value="Tetracyclin repressor-like, C-terminal domain"/>
    <property type="match status" value="1"/>
</dbReference>
<dbReference type="EMBL" id="JACHJP010000001">
    <property type="protein sequence ID" value="MBB4914562.1"/>
    <property type="molecule type" value="Genomic_DNA"/>
</dbReference>
<dbReference type="GO" id="GO:0000976">
    <property type="term" value="F:transcription cis-regulatory region binding"/>
    <property type="evidence" value="ECO:0007669"/>
    <property type="project" value="TreeGrafter"/>
</dbReference>
<dbReference type="InterPro" id="IPR001647">
    <property type="entry name" value="HTH_TetR"/>
</dbReference>
<dbReference type="InterPro" id="IPR009057">
    <property type="entry name" value="Homeodomain-like_sf"/>
</dbReference>
<name>A0A7W7VLD4_9ACTN</name>
<sequence length="201" mass="22358">MNGRPYRGMSAEERLAERRERLICAAYTLYSDPGFPETTIERLCATARISNRAFYECFSGRTELMQALHERCVQEAVSAVAKAVEEAPDTPLSKIKAGISGYITFVTEDRRRARIMHLEVRRAGDCLATSRQQAVRAFAKVIEAGAFDLPETIEPNRRLLALGMIGAVQELLVEWVLADDPPPVADLVSTAVHIFSRSFAL</sequence>